<proteinExistence type="predicted"/>
<evidence type="ECO:0000313" key="1">
    <source>
        <dbReference type="EMBL" id="MBW83917.1"/>
    </source>
</evidence>
<accession>A0A2P2IRW0</accession>
<reference evidence="1" key="1">
    <citation type="submission" date="2018-02" db="EMBL/GenBank/DDBJ databases">
        <title>Rhizophora mucronata_Transcriptome.</title>
        <authorList>
            <person name="Meera S.P."/>
            <person name="Sreeshan A."/>
            <person name="Augustine A."/>
        </authorList>
    </citation>
    <scope>NUCLEOTIDE SEQUENCE</scope>
    <source>
        <tissue evidence="1">Leaf</tissue>
    </source>
</reference>
<protein>
    <submittedName>
        <fullName evidence="1">Uncharacterized protein</fullName>
    </submittedName>
</protein>
<dbReference type="AlphaFoldDB" id="A0A2P2IRW0"/>
<organism evidence="1">
    <name type="scientific">Rhizophora mucronata</name>
    <name type="common">Asiatic mangrove</name>
    <dbReference type="NCBI Taxonomy" id="61149"/>
    <lineage>
        <taxon>Eukaryota</taxon>
        <taxon>Viridiplantae</taxon>
        <taxon>Streptophyta</taxon>
        <taxon>Embryophyta</taxon>
        <taxon>Tracheophyta</taxon>
        <taxon>Spermatophyta</taxon>
        <taxon>Magnoliopsida</taxon>
        <taxon>eudicotyledons</taxon>
        <taxon>Gunneridae</taxon>
        <taxon>Pentapetalae</taxon>
        <taxon>rosids</taxon>
        <taxon>fabids</taxon>
        <taxon>Malpighiales</taxon>
        <taxon>Rhizophoraceae</taxon>
        <taxon>Rhizophora</taxon>
    </lineage>
</organism>
<dbReference type="EMBL" id="GGEC01003433">
    <property type="protein sequence ID" value="MBW83916.1"/>
    <property type="molecule type" value="Transcribed_RNA"/>
</dbReference>
<dbReference type="EMBL" id="GGEC01003434">
    <property type="protein sequence ID" value="MBW83917.1"/>
    <property type="molecule type" value="Transcribed_RNA"/>
</dbReference>
<sequence>MHELVSNTFLVRVTMIKHDVPLNI</sequence>
<name>A0A2P2IRW0_RHIMU</name>